<dbReference type="PANTHER" id="PTHR21363">
    <property type="entry name" value="PREPHENATE DEHYDROGENASE"/>
    <property type="match status" value="1"/>
</dbReference>
<dbReference type="InterPro" id="IPR050812">
    <property type="entry name" value="Preph/Arog_dehydrog"/>
</dbReference>
<evidence type="ECO:0000256" key="2">
    <source>
        <dbReference type="ARBA" id="ARBA00023002"/>
    </source>
</evidence>
<dbReference type="GO" id="GO:0006571">
    <property type="term" value="P:tyrosine biosynthetic process"/>
    <property type="evidence" value="ECO:0007669"/>
    <property type="project" value="InterPro"/>
</dbReference>
<keyword evidence="4" id="KW-0413">Isomerase</keyword>
<dbReference type="AlphaFoldDB" id="E0UFY8"/>
<dbReference type="InterPro" id="IPR008927">
    <property type="entry name" value="6-PGluconate_DH-like_C_sf"/>
</dbReference>
<evidence type="ECO:0000259" key="3">
    <source>
        <dbReference type="PROSITE" id="PS51176"/>
    </source>
</evidence>
<dbReference type="eggNOG" id="COG0287">
    <property type="taxonomic scope" value="Bacteria"/>
</dbReference>
<dbReference type="KEGG" id="cyj:Cyan7822_2396"/>
<gene>
    <name evidence="4" type="ordered locus">Cyan7822_2396</name>
</gene>
<dbReference type="InterPro" id="IPR046826">
    <property type="entry name" value="PDH_N"/>
</dbReference>
<evidence type="ECO:0000313" key="5">
    <source>
        <dbReference type="Proteomes" id="UP000008206"/>
    </source>
</evidence>
<dbReference type="EMBL" id="CP002198">
    <property type="protein sequence ID" value="ADN14371.1"/>
    <property type="molecule type" value="Genomic_DNA"/>
</dbReference>
<dbReference type="Gene3D" id="1.10.3660.10">
    <property type="entry name" value="6-phosphogluconate dehydrogenase C-terminal like domain"/>
    <property type="match status" value="1"/>
</dbReference>
<dbReference type="Pfam" id="PF02153">
    <property type="entry name" value="PDH_N"/>
    <property type="match status" value="1"/>
</dbReference>
<evidence type="ECO:0000256" key="1">
    <source>
        <dbReference type="ARBA" id="ARBA00007964"/>
    </source>
</evidence>
<dbReference type="InterPro" id="IPR036291">
    <property type="entry name" value="NAD(P)-bd_dom_sf"/>
</dbReference>
<dbReference type="Proteomes" id="UP000008206">
    <property type="component" value="Chromosome"/>
</dbReference>
<keyword evidence="5" id="KW-1185">Reference proteome</keyword>
<reference evidence="5" key="1">
    <citation type="journal article" date="2011" name="MBio">
        <title>Novel metabolic attributes of the genus Cyanothece, comprising a group of unicellular nitrogen-fixing Cyanobacteria.</title>
        <authorList>
            <person name="Bandyopadhyay A."/>
            <person name="Elvitigala T."/>
            <person name="Welsh E."/>
            <person name="Stockel J."/>
            <person name="Liberton M."/>
            <person name="Min H."/>
            <person name="Sherman L.A."/>
            <person name="Pakrasi H.B."/>
        </authorList>
    </citation>
    <scope>NUCLEOTIDE SEQUENCE [LARGE SCALE GENOMIC DNA]</scope>
    <source>
        <strain evidence="5">PCC 7822</strain>
    </source>
</reference>
<dbReference type="EC" id="5.4.99.5" evidence="4"/>
<feature type="domain" description="Prephenate/arogenate dehydrogenase" evidence="3">
    <location>
        <begin position="74"/>
        <end position="337"/>
    </location>
</feature>
<sequence length="369" mass="41381">MLKQIDRDLIELLAKKIALLKAEKQPETHNEEIADVSQLLAEMEVPEFVWKSITLNCVAASGVIKQPKTPVKSRRVTIIGGHGKMGRFFTVALQAAGHQVSILEHSDWDKAPQLITNAELVLICVNIEHTLSVVRQAAPYLSASTIVADITSFKSMIVPSILELHSGPVLSLHPMFGPGVQSFLSQNIIVCEGRHLEACQWFLDFMEKEGGKLTFCSLAEHDRMMTIVQVIRHFAMFGLGVFLAEENVNLEQSLNFASPLYRLQLDLIGRLFATDGSLSLKIMLSQWEGRQLIEKFAKTYSRLARLVNDEERTILEQEFESTRGFFQEQIERTLTESDHIIGSLSVFLAQKEVRGGLKPKKSLKIKQAA</sequence>
<dbReference type="InterPro" id="IPR003099">
    <property type="entry name" value="Prephen_DH"/>
</dbReference>
<comment type="similarity">
    <text evidence="1">Belongs to the prephenate/arogenate dehydrogenase family.</text>
</comment>
<organism evidence="4 5">
    <name type="scientific">Gloeothece verrucosa (strain PCC 7822)</name>
    <name type="common">Cyanothece sp. (strain PCC 7822)</name>
    <dbReference type="NCBI Taxonomy" id="497965"/>
    <lineage>
        <taxon>Bacteria</taxon>
        <taxon>Bacillati</taxon>
        <taxon>Cyanobacteriota</taxon>
        <taxon>Cyanophyceae</taxon>
        <taxon>Oscillatoriophycideae</taxon>
        <taxon>Chroococcales</taxon>
        <taxon>Aphanothecaceae</taxon>
        <taxon>Gloeothece</taxon>
        <taxon>Gloeothece verrucosa</taxon>
    </lineage>
</organism>
<dbReference type="STRING" id="497965.Cyan7822_2396"/>
<keyword evidence="2" id="KW-0560">Oxidoreductase</keyword>
<dbReference type="GO" id="GO:0004665">
    <property type="term" value="F:prephenate dehydrogenase (NADP+) activity"/>
    <property type="evidence" value="ECO:0007669"/>
    <property type="project" value="InterPro"/>
</dbReference>
<dbReference type="OrthoDB" id="6198144at2"/>
<proteinExistence type="inferred from homology"/>
<dbReference type="RefSeq" id="WP_013322476.1">
    <property type="nucleotide sequence ID" value="NC_014501.1"/>
</dbReference>
<dbReference type="Pfam" id="PF20463">
    <property type="entry name" value="PDH_C"/>
    <property type="match status" value="1"/>
</dbReference>
<dbReference type="NCBIfam" id="NF008400">
    <property type="entry name" value="PRK11199.1"/>
    <property type="match status" value="1"/>
</dbReference>
<protein>
    <submittedName>
        <fullName evidence="4">Chorismate mutase</fullName>
        <ecNumber evidence="4">5.4.99.5</ecNumber>
    </submittedName>
</protein>
<dbReference type="GO" id="GO:0008977">
    <property type="term" value="F:prephenate dehydrogenase (NAD+) activity"/>
    <property type="evidence" value="ECO:0007669"/>
    <property type="project" value="InterPro"/>
</dbReference>
<dbReference type="GO" id="GO:0070403">
    <property type="term" value="F:NAD+ binding"/>
    <property type="evidence" value="ECO:0007669"/>
    <property type="project" value="InterPro"/>
</dbReference>
<dbReference type="HOGENOM" id="CLU_036672_1_1_3"/>
<dbReference type="GO" id="GO:0004106">
    <property type="term" value="F:chorismate mutase activity"/>
    <property type="evidence" value="ECO:0007669"/>
    <property type="project" value="UniProtKB-EC"/>
</dbReference>
<dbReference type="SUPFAM" id="SSF51735">
    <property type="entry name" value="NAD(P)-binding Rossmann-fold domains"/>
    <property type="match status" value="1"/>
</dbReference>
<dbReference type="Gene3D" id="3.40.50.720">
    <property type="entry name" value="NAD(P)-binding Rossmann-like Domain"/>
    <property type="match status" value="1"/>
</dbReference>
<dbReference type="InterPro" id="IPR046825">
    <property type="entry name" value="PDH_C"/>
</dbReference>
<dbReference type="SUPFAM" id="SSF48179">
    <property type="entry name" value="6-phosphogluconate dehydrogenase C-terminal domain-like"/>
    <property type="match status" value="1"/>
</dbReference>
<name>E0UFY8_GLOV7</name>
<dbReference type="PANTHER" id="PTHR21363:SF0">
    <property type="entry name" value="PREPHENATE DEHYDROGENASE [NADP(+)]"/>
    <property type="match status" value="1"/>
</dbReference>
<accession>E0UFY8</accession>
<evidence type="ECO:0000313" key="4">
    <source>
        <dbReference type="EMBL" id="ADN14371.1"/>
    </source>
</evidence>
<dbReference type="PROSITE" id="PS51176">
    <property type="entry name" value="PDH_ADH"/>
    <property type="match status" value="1"/>
</dbReference>